<feature type="signal peptide" evidence="5">
    <location>
        <begin position="1"/>
        <end position="32"/>
    </location>
</feature>
<accession>A0A4D4J269</accession>
<dbReference type="GO" id="GO:0004252">
    <property type="term" value="F:serine-type endopeptidase activity"/>
    <property type="evidence" value="ECO:0007669"/>
    <property type="project" value="InterPro"/>
</dbReference>
<dbReference type="RefSeq" id="WP_137813685.1">
    <property type="nucleotide sequence ID" value="NZ_BJFL01000008.1"/>
</dbReference>
<evidence type="ECO:0000256" key="5">
    <source>
        <dbReference type="SAM" id="SignalP"/>
    </source>
</evidence>
<sequence>MAVSVRRRLLRLAGATVVSAALALSGVAAAHAGPRIVGGYPTSVGRFPSTVALLTAGGFAFCGGSLVSPTMVITAAHCVAGRGPRDLRVIAGRTDLTGPGGMVADVTRIGVHPGYVSPERGDDVALVQLRSALPYPSIPLAQPGDRALYAPGTLATVLGWGRIAEGGPASPGQIRAAWVPLLSDAGCAAAYPGLYDPRSMVCAGYPQGGVDSCQGDSGGPLIAGGKLIGLVSWGDGCARPGKPGVYTRLAGLLTNGWGHAEPIISAGQPEMGPQF</sequence>
<dbReference type="InterPro" id="IPR043504">
    <property type="entry name" value="Peptidase_S1_PA_chymotrypsin"/>
</dbReference>
<dbReference type="InterPro" id="IPR006311">
    <property type="entry name" value="TAT_signal"/>
</dbReference>
<evidence type="ECO:0000256" key="2">
    <source>
        <dbReference type="ARBA" id="ARBA00023157"/>
    </source>
</evidence>
<evidence type="ECO:0000313" key="8">
    <source>
        <dbReference type="Proteomes" id="UP000298860"/>
    </source>
</evidence>
<dbReference type="InterPro" id="IPR001254">
    <property type="entry name" value="Trypsin_dom"/>
</dbReference>
<comment type="caution">
    <text evidence="7">The sequence shown here is derived from an EMBL/GenBank/DDBJ whole genome shotgun (WGS) entry which is preliminary data.</text>
</comment>
<dbReference type="InterPro" id="IPR018114">
    <property type="entry name" value="TRYPSIN_HIS"/>
</dbReference>
<evidence type="ECO:0000256" key="3">
    <source>
        <dbReference type="RuleBase" id="RU363034"/>
    </source>
</evidence>
<keyword evidence="4" id="KW-0812">Transmembrane</keyword>
<dbReference type="PROSITE" id="PS50240">
    <property type="entry name" value="TRYPSIN_DOM"/>
    <property type="match status" value="1"/>
</dbReference>
<keyword evidence="4" id="KW-0472">Membrane</keyword>
<dbReference type="CDD" id="cd00190">
    <property type="entry name" value="Tryp_SPc"/>
    <property type="match status" value="1"/>
</dbReference>
<dbReference type="FunFam" id="2.40.10.10:FF:000002">
    <property type="entry name" value="Transmembrane protease serine"/>
    <property type="match status" value="1"/>
</dbReference>
<keyword evidence="3 7" id="KW-0645">Protease</keyword>
<dbReference type="SUPFAM" id="SSF50494">
    <property type="entry name" value="Trypsin-like serine proteases"/>
    <property type="match status" value="1"/>
</dbReference>
<feature type="domain" description="Peptidase S1" evidence="6">
    <location>
        <begin position="36"/>
        <end position="257"/>
    </location>
</feature>
<feature type="transmembrane region" description="Helical" evidence="4">
    <location>
        <begin position="56"/>
        <end position="80"/>
    </location>
</feature>
<keyword evidence="5" id="KW-0732">Signal</keyword>
<dbReference type="InterPro" id="IPR001314">
    <property type="entry name" value="Peptidase_S1A"/>
</dbReference>
<organism evidence="7 8">
    <name type="scientific">Gandjariella thermophila</name>
    <dbReference type="NCBI Taxonomy" id="1931992"/>
    <lineage>
        <taxon>Bacteria</taxon>
        <taxon>Bacillati</taxon>
        <taxon>Actinomycetota</taxon>
        <taxon>Actinomycetes</taxon>
        <taxon>Pseudonocardiales</taxon>
        <taxon>Pseudonocardiaceae</taxon>
        <taxon>Gandjariella</taxon>
    </lineage>
</organism>
<dbReference type="Gene3D" id="2.40.10.10">
    <property type="entry name" value="Trypsin-like serine proteases"/>
    <property type="match status" value="2"/>
</dbReference>
<dbReference type="InterPro" id="IPR009003">
    <property type="entry name" value="Peptidase_S1_PA"/>
</dbReference>
<protein>
    <submittedName>
        <fullName evidence="7">Serine protease</fullName>
    </submittedName>
</protein>
<comment type="similarity">
    <text evidence="1">Belongs to the peptidase S1 family.</text>
</comment>
<feature type="chain" id="PRO_5039302228" evidence="5">
    <location>
        <begin position="33"/>
        <end position="275"/>
    </location>
</feature>
<evidence type="ECO:0000256" key="4">
    <source>
        <dbReference type="SAM" id="Phobius"/>
    </source>
</evidence>
<dbReference type="PANTHER" id="PTHR24276:SF98">
    <property type="entry name" value="FI18310P1-RELATED"/>
    <property type="match status" value="1"/>
</dbReference>
<dbReference type="GO" id="GO:0006508">
    <property type="term" value="P:proteolysis"/>
    <property type="evidence" value="ECO:0007669"/>
    <property type="project" value="UniProtKB-KW"/>
</dbReference>
<keyword evidence="3" id="KW-0378">Hydrolase</keyword>
<dbReference type="OrthoDB" id="1496095at2"/>
<dbReference type="PRINTS" id="PR00722">
    <property type="entry name" value="CHYMOTRYPSIN"/>
</dbReference>
<dbReference type="SMART" id="SM00020">
    <property type="entry name" value="Tryp_SPc"/>
    <property type="match status" value="1"/>
</dbReference>
<dbReference type="PANTHER" id="PTHR24276">
    <property type="entry name" value="POLYSERASE-RELATED"/>
    <property type="match status" value="1"/>
</dbReference>
<evidence type="ECO:0000313" key="7">
    <source>
        <dbReference type="EMBL" id="GDY30571.1"/>
    </source>
</evidence>
<dbReference type="PROSITE" id="PS51318">
    <property type="entry name" value="TAT"/>
    <property type="match status" value="1"/>
</dbReference>
<gene>
    <name evidence="7" type="ORF">GTS_22040</name>
</gene>
<dbReference type="EMBL" id="BJFL01000008">
    <property type="protein sequence ID" value="GDY30571.1"/>
    <property type="molecule type" value="Genomic_DNA"/>
</dbReference>
<dbReference type="InterPro" id="IPR033116">
    <property type="entry name" value="TRYPSIN_SER"/>
</dbReference>
<dbReference type="InterPro" id="IPR050430">
    <property type="entry name" value="Peptidase_S1"/>
</dbReference>
<dbReference type="AlphaFoldDB" id="A0A4D4J269"/>
<dbReference type="PROSITE" id="PS00135">
    <property type="entry name" value="TRYPSIN_SER"/>
    <property type="match status" value="1"/>
</dbReference>
<dbReference type="Pfam" id="PF00089">
    <property type="entry name" value="Trypsin"/>
    <property type="match status" value="1"/>
</dbReference>
<keyword evidence="3" id="KW-0720">Serine protease</keyword>
<keyword evidence="8" id="KW-1185">Reference proteome</keyword>
<proteinExistence type="inferred from homology"/>
<name>A0A4D4J269_9PSEU</name>
<dbReference type="PROSITE" id="PS00134">
    <property type="entry name" value="TRYPSIN_HIS"/>
    <property type="match status" value="1"/>
</dbReference>
<evidence type="ECO:0000259" key="6">
    <source>
        <dbReference type="PROSITE" id="PS50240"/>
    </source>
</evidence>
<keyword evidence="4" id="KW-1133">Transmembrane helix</keyword>
<keyword evidence="2" id="KW-1015">Disulfide bond</keyword>
<dbReference type="FunFam" id="2.40.10.10:FF:000068">
    <property type="entry name" value="transmembrane protease serine 2"/>
    <property type="match status" value="1"/>
</dbReference>
<evidence type="ECO:0000256" key="1">
    <source>
        <dbReference type="ARBA" id="ARBA00007664"/>
    </source>
</evidence>
<reference evidence="8" key="1">
    <citation type="submission" date="2019-04" db="EMBL/GenBank/DDBJ databases">
        <title>Draft genome sequence of Pseudonocardiaceae bacterium SL3-2-4.</title>
        <authorList>
            <person name="Ningsih F."/>
            <person name="Yokota A."/>
            <person name="Sakai Y."/>
            <person name="Nanatani K."/>
            <person name="Yabe S."/>
            <person name="Oetari A."/>
            <person name="Sjamsuridzal W."/>
        </authorList>
    </citation>
    <scope>NUCLEOTIDE SEQUENCE [LARGE SCALE GENOMIC DNA]</scope>
    <source>
        <strain evidence="8">SL3-2-4</strain>
    </source>
</reference>
<dbReference type="Proteomes" id="UP000298860">
    <property type="component" value="Unassembled WGS sequence"/>
</dbReference>